<evidence type="ECO:0000313" key="3">
    <source>
        <dbReference type="EMBL" id="MFC7254487.1"/>
    </source>
</evidence>
<evidence type="ECO:0000313" key="4">
    <source>
        <dbReference type="Proteomes" id="UP001596434"/>
    </source>
</evidence>
<dbReference type="Proteomes" id="UP001596434">
    <property type="component" value="Unassembled WGS sequence"/>
</dbReference>
<dbReference type="Gene3D" id="1.10.10.10">
    <property type="entry name" value="Winged helix-like DNA-binding domain superfamily/Winged helix DNA-binding domain"/>
    <property type="match status" value="1"/>
</dbReference>
<feature type="region of interest" description="Disordered" evidence="1">
    <location>
        <begin position="1"/>
        <end position="25"/>
    </location>
</feature>
<organism evidence="3 4">
    <name type="scientific">Haloplanus litoreus</name>
    <dbReference type="NCBI Taxonomy" id="767515"/>
    <lineage>
        <taxon>Archaea</taxon>
        <taxon>Methanobacteriati</taxon>
        <taxon>Methanobacteriota</taxon>
        <taxon>Stenosarchaea group</taxon>
        <taxon>Halobacteria</taxon>
        <taxon>Halobacteriales</taxon>
        <taxon>Haloferacaceae</taxon>
        <taxon>Haloplanus</taxon>
    </lineage>
</organism>
<dbReference type="Pfam" id="PF24035">
    <property type="entry name" value="DUF7344"/>
    <property type="match status" value="1"/>
</dbReference>
<dbReference type="GeneID" id="96952801"/>
<reference evidence="3 4" key="1">
    <citation type="journal article" date="2019" name="Int. J. Syst. Evol. Microbiol.">
        <title>The Global Catalogue of Microorganisms (GCM) 10K type strain sequencing project: providing services to taxonomists for standard genome sequencing and annotation.</title>
        <authorList>
            <consortium name="The Broad Institute Genomics Platform"/>
            <consortium name="The Broad Institute Genome Sequencing Center for Infectious Disease"/>
            <person name="Wu L."/>
            <person name="Ma J."/>
        </authorList>
    </citation>
    <scope>NUCLEOTIDE SEQUENCE [LARGE SCALE GENOMIC DNA]</scope>
    <source>
        <strain evidence="3 4">GX21</strain>
    </source>
</reference>
<proteinExistence type="predicted"/>
<gene>
    <name evidence="3" type="ORF">ACFQKE_04085</name>
</gene>
<protein>
    <recommendedName>
        <fullName evidence="2">DUF7344 domain-containing protein</fullName>
    </recommendedName>
</protein>
<accession>A0ABD5ZV77</accession>
<dbReference type="InterPro" id="IPR055768">
    <property type="entry name" value="DUF7344"/>
</dbReference>
<dbReference type="AlphaFoldDB" id="A0ABD5ZV77"/>
<name>A0ABD5ZV77_9EURY</name>
<sequence>MTTSNVNPDDDLTADETGGNRTHGLEDDRLDALFGVLADARRRRVIRILEDADAEVMAVSTLAEALAAREQTGTSPDRLVVSLRHVHLPRLDAVGIVDFEPDRSQVRYKGAPVAGRLLEQL</sequence>
<feature type="domain" description="DUF7344" evidence="2">
    <location>
        <begin position="34"/>
        <end position="107"/>
    </location>
</feature>
<comment type="caution">
    <text evidence="3">The sequence shown here is derived from an EMBL/GenBank/DDBJ whole genome shotgun (WGS) entry which is preliminary data.</text>
</comment>
<keyword evidence="4" id="KW-1185">Reference proteome</keyword>
<evidence type="ECO:0000256" key="1">
    <source>
        <dbReference type="SAM" id="MobiDB-lite"/>
    </source>
</evidence>
<dbReference type="RefSeq" id="WP_379702690.1">
    <property type="nucleotide sequence ID" value="NZ_JBHTAT010000001.1"/>
</dbReference>
<dbReference type="EMBL" id="JBHTAT010000001">
    <property type="protein sequence ID" value="MFC7254487.1"/>
    <property type="molecule type" value="Genomic_DNA"/>
</dbReference>
<evidence type="ECO:0000259" key="2">
    <source>
        <dbReference type="Pfam" id="PF24035"/>
    </source>
</evidence>
<dbReference type="InterPro" id="IPR036388">
    <property type="entry name" value="WH-like_DNA-bd_sf"/>
</dbReference>